<dbReference type="PATRIC" id="fig|993517.3.peg.965"/>
<evidence type="ECO:0000313" key="1">
    <source>
        <dbReference type="EMBL" id="EKK03756.1"/>
    </source>
</evidence>
<name>K5ED22_RHOBT</name>
<proteinExistence type="predicted"/>
<gene>
    <name evidence="1" type="ORF">RBSH_00885</name>
</gene>
<accession>K5ED22</accession>
<evidence type="ECO:0000313" key="2">
    <source>
        <dbReference type="Proteomes" id="UP000007993"/>
    </source>
</evidence>
<organism evidence="1 2">
    <name type="scientific">Rhodopirellula baltica SH28</name>
    <dbReference type="NCBI Taxonomy" id="993517"/>
    <lineage>
        <taxon>Bacteria</taxon>
        <taxon>Pseudomonadati</taxon>
        <taxon>Planctomycetota</taxon>
        <taxon>Planctomycetia</taxon>
        <taxon>Pirellulales</taxon>
        <taxon>Pirellulaceae</taxon>
        <taxon>Rhodopirellula</taxon>
    </lineage>
</organism>
<dbReference type="AlphaFoldDB" id="K5ED22"/>
<protein>
    <submittedName>
        <fullName evidence="1">Uncharacterized protein</fullName>
    </submittedName>
</protein>
<comment type="caution">
    <text evidence="1">The sequence shown here is derived from an EMBL/GenBank/DDBJ whole genome shotgun (WGS) entry which is preliminary data.</text>
</comment>
<reference evidence="1 2" key="1">
    <citation type="journal article" date="2013" name="Mar. Genomics">
        <title>Expression of sulfatases in Rhodopirellula baltica and the diversity of sulfatases in the genus Rhodopirellula.</title>
        <authorList>
            <person name="Wegner C.E."/>
            <person name="Richter-Heitmann T."/>
            <person name="Klindworth A."/>
            <person name="Klockow C."/>
            <person name="Richter M."/>
            <person name="Achstetter T."/>
            <person name="Glockner F.O."/>
            <person name="Harder J."/>
        </authorList>
    </citation>
    <scope>NUCLEOTIDE SEQUENCE [LARGE SCALE GENOMIC DNA]</scope>
    <source>
        <strain evidence="1 2">SH28</strain>
    </source>
</reference>
<dbReference type="EMBL" id="AMCW01000021">
    <property type="protein sequence ID" value="EKK03756.1"/>
    <property type="molecule type" value="Genomic_DNA"/>
</dbReference>
<dbReference type="Proteomes" id="UP000007993">
    <property type="component" value="Unassembled WGS sequence"/>
</dbReference>
<sequence>MSSREIRLSDPERRSCYLGLVESSPIRSASFTTSVAGHLPNQFRPWPSDTAPT</sequence>